<dbReference type="InterPro" id="IPR042189">
    <property type="entry name" value="RNA_pol_sigma_70_r1_1_sf"/>
</dbReference>
<dbReference type="InterPro" id="IPR007127">
    <property type="entry name" value="RNA_pol_sigma_70_r1_1"/>
</dbReference>
<proteinExistence type="predicted"/>
<dbReference type="EMBL" id="AP025592">
    <property type="protein sequence ID" value="BDG07690.1"/>
    <property type="molecule type" value="Genomic_DNA"/>
</dbReference>
<dbReference type="RefSeq" id="WP_248344540.1">
    <property type="nucleotide sequence ID" value="NZ_AP025592.1"/>
</dbReference>
<reference evidence="3" key="1">
    <citation type="journal article" date="2022" name="Int. J. Syst. Evol. Microbiol.">
        <title>Anaeromyxobacter oryzae sp. nov., Anaeromyxobacter diazotrophicus sp. nov. and Anaeromyxobacter paludicola sp. nov., isolated from paddy soils.</title>
        <authorList>
            <person name="Itoh H."/>
            <person name="Xu Z."/>
            <person name="Mise K."/>
            <person name="Masuda Y."/>
            <person name="Ushijima N."/>
            <person name="Hayakawa C."/>
            <person name="Shiratori Y."/>
            <person name="Senoo K."/>
        </authorList>
    </citation>
    <scope>NUCLEOTIDE SEQUENCE [LARGE SCALE GENOMIC DNA]</scope>
    <source>
        <strain evidence="3">Red630</strain>
    </source>
</reference>
<dbReference type="Pfam" id="PF03979">
    <property type="entry name" value="Sigma70_r1_1"/>
    <property type="match status" value="1"/>
</dbReference>
<sequence>MKSSDTHRARKALFQRGIQRGALTLREIDAALPDDALSPAERWLLFYSLRAAGVEIRDENGVEVPVDDRPPTG</sequence>
<keyword evidence="3" id="KW-1185">Reference proteome</keyword>
<feature type="domain" description="RNA polymerase sigma factor 70 region 1.1" evidence="1">
    <location>
        <begin position="9"/>
        <end position="61"/>
    </location>
</feature>
<evidence type="ECO:0000313" key="3">
    <source>
        <dbReference type="Proteomes" id="UP001162734"/>
    </source>
</evidence>
<accession>A0ABN6N557</accession>
<gene>
    <name evidence="2" type="ORF">AMPC_08030</name>
</gene>
<evidence type="ECO:0000313" key="2">
    <source>
        <dbReference type="EMBL" id="BDG07690.1"/>
    </source>
</evidence>
<dbReference type="Gene3D" id="1.10.220.120">
    <property type="entry name" value="Sigma-70 factor, region 1.1"/>
    <property type="match status" value="1"/>
</dbReference>
<protein>
    <recommendedName>
        <fullName evidence="1">RNA polymerase sigma factor 70 region 1.1 domain-containing protein</fullName>
    </recommendedName>
</protein>
<dbReference type="Proteomes" id="UP001162734">
    <property type="component" value="Chromosome"/>
</dbReference>
<evidence type="ECO:0000259" key="1">
    <source>
        <dbReference type="Pfam" id="PF03979"/>
    </source>
</evidence>
<organism evidence="2 3">
    <name type="scientific">Anaeromyxobacter paludicola</name>
    <dbReference type="NCBI Taxonomy" id="2918171"/>
    <lineage>
        <taxon>Bacteria</taxon>
        <taxon>Pseudomonadati</taxon>
        <taxon>Myxococcota</taxon>
        <taxon>Myxococcia</taxon>
        <taxon>Myxococcales</taxon>
        <taxon>Cystobacterineae</taxon>
        <taxon>Anaeromyxobacteraceae</taxon>
        <taxon>Anaeromyxobacter</taxon>
    </lineage>
</organism>
<name>A0ABN6N557_9BACT</name>